<comment type="subcellular location">
    <subcellularLocation>
        <location evidence="1">Cell membrane</location>
        <topology evidence="1">Multi-pass membrane protein</topology>
    </subcellularLocation>
</comment>
<sequence>MDIFSVLTLIGGLALFLYGMDNMGSGLKKLSGGRLENILERLTSNRAKGFLLGLAVTAVIQSSSATTVMLVGFVNSGIMKLSQTISIIMGANIGTTVTAWILSLSGINGESFFVKILKPSSFTPILAVIGVIMTMSSGNSKKQNIGEILVGFAILMFGMETMSSSMDGLKDSAAFAKMLIMFSNPVMGILVGTALTAIIQSSSASVGILQALSLTGTIPFSTALPIILGQNIGTTITPVLSAINGNTSSKRVAVSCVYIKMIGVVIFAVLFYTVNVFYPFPFMNSHVSALSIAIIHTTFNIFSTVILMPFCKNIEKLAVMSVKSKGDDEENKFAMLDDRFLSSPSFALKHCQEYVYQMADLAKESIDKSIGLINNFDAPTASYIAKAEKDIDKYEDKIGTYLVKLSSENLTHDDSKEATELLHCIGDFERMGDHALNIMQTSEEIKDKSIQFSPDAKKEVGVMAAAVMDVVDITVHAFKEKNSELATRVEPLEQVVDKLKSTLKSNHIERLQRGECTTNMGFVFSDIITNFERIADHCSNIAVSLIQSEHEGIEAHEYLHNIKHDNFAFDNLYDAYKKKYSVKKVKRADAQ</sequence>
<dbReference type="GO" id="GO:0005886">
    <property type="term" value="C:plasma membrane"/>
    <property type="evidence" value="ECO:0007669"/>
    <property type="project" value="UniProtKB-SubCell"/>
</dbReference>
<dbReference type="Pfam" id="PF02690">
    <property type="entry name" value="Na_Pi_cotrans"/>
    <property type="match status" value="1"/>
</dbReference>
<dbReference type="InterPro" id="IPR003841">
    <property type="entry name" value="Na/Pi_transpt"/>
</dbReference>
<accession>A0A926IT12</accession>
<evidence type="ECO:0000256" key="6">
    <source>
        <dbReference type="SAM" id="Phobius"/>
    </source>
</evidence>
<evidence type="ECO:0000259" key="7">
    <source>
        <dbReference type="Pfam" id="PF01895"/>
    </source>
</evidence>
<keyword evidence="2" id="KW-1003">Cell membrane</keyword>
<keyword evidence="3 6" id="KW-0812">Transmembrane</keyword>
<keyword evidence="4 6" id="KW-1133">Transmembrane helix</keyword>
<feature type="transmembrane region" description="Helical" evidence="6">
    <location>
        <begin position="85"/>
        <end position="104"/>
    </location>
</feature>
<feature type="transmembrane region" description="Helical" evidence="6">
    <location>
        <begin position="50"/>
        <end position="73"/>
    </location>
</feature>
<dbReference type="GO" id="GO:0005436">
    <property type="term" value="F:sodium:phosphate symporter activity"/>
    <property type="evidence" value="ECO:0007669"/>
    <property type="project" value="InterPro"/>
</dbReference>
<reference evidence="8" key="1">
    <citation type="submission" date="2020-08" db="EMBL/GenBank/DDBJ databases">
        <title>Genome public.</title>
        <authorList>
            <person name="Liu C."/>
            <person name="Sun Q."/>
        </authorList>
    </citation>
    <scope>NUCLEOTIDE SEQUENCE</scope>
    <source>
        <strain evidence="8">NSJ-50</strain>
    </source>
</reference>
<evidence type="ECO:0000256" key="3">
    <source>
        <dbReference type="ARBA" id="ARBA00022692"/>
    </source>
</evidence>
<dbReference type="NCBIfam" id="NF037997">
    <property type="entry name" value="Na_Pi_symport"/>
    <property type="match status" value="1"/>
</dbReference>
<feature type="domain" description="PhoU" evidence="7">
    <location>
        <begin position="356"/>
        <end position="440"/>
    </location>
</feature>
<keyword evidence="9" id="KW-1185">Reference proteome</keyword>
<dbReference type="InterPro" id="IPR038078">
    <property type="entry name" value="PhoU-like_sf"/>
</dbReference>
<evidence type="ECO:0000256" key="2">
    <source>
        <dbReference type="ARBA" id="ARBA00022475"/>
    </source>
</evidence>
<dbReference type="Gene3D" id="1.20.58.220">
    <property type="entry name" value="Phosphate transport system protein phou homolog 2, domain 2"/>
    <property type="match status" value="1"/>
</dbReference>
<gene>
    <name evidence="8" type="ORF">H8706_04275</name>
</gene>
<comment type="caution">
    <text evidence="8">The sequence shown here is derived from an EMBL/GenBank/DDBJ whole genome shotgun (WGS) entry which is preliminary data.</text>
</comment>
<feature type="transmembrane region" description="Helical" evidence="6">
    <location>
        <begin position="252"/>
        <end position="278"/>
    </location>
</feature>
<dbReference type="PANTHER" id="PTHR10010">
    <property type="entry name" value="SOLUTE CARRIER FAMILY 34 SODIUM PHOSPHATE , MEMBER 2-RELATED"/>
    <property type="match status" value="1"/>
</dbReference>
<evidence type="ECO:0000313" key="9">
    <source>
        <dbReference type="Proteomes" id="UP000647416"/>
    </source>
</evidence>
<keyword evidence="5 6" id="KW-0472">Membrane</keyword>
<dbReference type="Proteomes" id="UP000647416">
    <property type="component" value="Unassembled WGS sequence"/>
</dbReference>
<proteinExistence type="predicted"/>
<name>A0A926IT12_9FIRM</name>
<protein>
    <submittedName>
        <fullName evidence="8">Na/Pi cotransporter family protein</fullName>
    </submittedName>
</protein>
<feature type="transmembrane region" description="Helical" evidence="6">
    <location>
        <begin position="148"/>
        <end position="166"/>
    </location>
</feature>
<feature type="domain" description="PhoU" evidence="7">
    <location>
        <begin position="463"/>
        <end position="542"/>
    </location>
</feature>
<feature type="transmembrane region" description="Helical" evidence="6">
    <location>
        <begin position="116"/>
        <end position="136"/>
    </location>
</feature>
<feature type="transmembrane region" description="Helical" evidence="6">
    <location>
        <begin position="178"/>
        <end position="199"/>
    </location>
</feature>
<feature type="transmembrane region" description="Helical" evidence="6">
    <location>
        <begin position="211"/>
        <end position="232"/>
    </location>
</feature>
<dbReference type="RefSeq" id="WP_262431639.1">
    <property type="nucleotide sequence ID" value="NZ_JACRTE010000003.1"/>
</dbReference>
<dbReference type="AlphaFoldDB" id="A0A926IT12"/>
<dbReference type="GO" id="GO:0044341">
    <property type="term" value="P:sodium-dependent phosphate transport"/>
    <property type="evidence" value="ECO:0007669"/>
    <property type="project" value="InterPro"/>
</dbReference>
<dbReference type="EMBL" id="JACRTE010000003">
    <property type="protein sequence ID" value="MBC8596085.1"/>
    <property type="molecule type" value="Genomic_DNA"/>
</dbReference>
<evidence type="ECO:0000256" key="1">
    <source>
        <dbReference type="ARBA" id="ARBA00004651"/>
    </source>
</evidence>
<organism evidence="8 9">
    <name type="scientific">Qingrenia yutianensis</name>
    <dbReference type="NCBI Taxonomy" id="2763676"/>
    <lineage>
        <taxon>Bacteria</taxon>
        <taxon>Bacillati</taxon>
        <taxon>Bacillota</taxon>
        <taxon>Clostridia</taxon>
        <taxon>Eubacteriales</taxon>
        <taxon>Oscillospiraceae</taxon>
        <taxon>Qingrenia</taxon>
    </lineage>
</organism>
<evidence type="ECO:0000256" key="5">
    <source>
        <dbReference type="ARBA" id="ARBA00023136"/>
    </source>
</evidence>
<feature type="transmembrane region" description="Helical" evidence="6">
    <location>
        <begin position="290"/>
        <end position="310"/>
    </location>
</feature>
<evidence type="ECO:0000313" key="8">
    <source>
        <dbReference type="EMBL" id="MBC8596085.1"/>
    </source>
</evidence>
<dbReference type="SUPFAM" id="SSF109755">
    <property type="entry name" value="PhoU-like"/>
    <property type="match status" value="1"/>
</dbReference>
<dbReference type="PANTHER" id="PTHR10010:SF46">
    <property type="entry name" value="SODIUM-DEPENDENT PHOSPHATE TRANSPORT PROTEIN 2B"/>
    <property type="match status" value="1"/>
</dbReference>
<dbReference type="InterPro" id="IPR026022">
    <property type="entry name" value="PhoU_dom"/>
</dbReference>
<evidence type="ECO:0000256" key="4">
    <source>
        <dbReference type="ARBA" id="ARBA00022989"/>
    </source>
</evidence>
<dbReference type="Pfam" id="PF01895">
    <property type="entry name" value="PhoU"/>
    <property type="match status" value="2"/>
</dbReference>